<evidence type="ECO:0000313" key="2">
    <source>
        <dbReference type="Proteomes" id="UP000591058"/>
    </source>
</evidence>
<organism evidence="1 2">
    <name type="scientific">Methanobacterium subterraneum</name>
    <dbReference type="NCBI Taxonomy" id="59277"/>
    <lineage>
        <taxon>Archaea</taxon>
        <taxon>Methanobacteriati</taxon>
        <taxon>Methanobacteriota</taxon>
        <taxon>Methanomada group</taxon>
        <taxon>Methanobacteria</taxon>
        <taxon>Methanobacteriales</taxon>
        <taxon>Methanobacteriaceae</taxon>
        <taxon>Methanobacterium</taxon>
    </lineage>
</organism>
<protein>
    <submittedName>
        <fullName evidence="1">Uncharacterized protein</fullName>
    </submittedName>
</protein>
<sequence>MKIKMKIDEGSELYENIVQLKMPADGKMRLTDAASTKQLLRLIQSIPSPKAEPFKL</sequence>
<dbReference type="AlphaFoldDB" id="A0A7K4DJU9"/>
<accession>A0A7K4DJU9</accession>
<name>A0A7K4DJU9_9EURY</name>
<reference evidence="1 2" key="1">
    <citation type="submission" date="2020-04" db="EMBL/GenBank/DDBJ databases">
        <title>Draft genome of Methanobacterium subterraneum isolated from animal feces.</title>
        <authorList>
            <person name="Ouboter H.T."/>
            <person name="Berger S."/>
            <person name="Gungor E."/>
            <person name="Jetten M.S.M."/>
            <person name="Welte C.U."/>
        </authorList>
    </citation>
    <scope>NUCLEOTIDE SEQUENCE [LARGE SCALE GENOMIC DNA]</scope>
    <source>
        <strain evidence="1">HO_2020</strain>
    </source>
</reference>
<comment type="caution">
    <text evidence="1">The sequence shown here is derived from an EMBL/GenBank/DDBJ whole genome shotgun (WGS) entry which is preliminary data.</text>
</comment>
<dbReference type="EMBL" id="JABBYL010000008">
    <property type="protein sequence ID" value="NMO08670.1"/>
    <property type="molecule type" value="Genomic_DNA"/>
</dbReference>
<dbReference type="Proteomes" id="UP000591058">
    <property type="component" value="Unassembled WGS sequence"/>
</dbReference>
<gene>
    <name evidence="1" type="ORF">HG719_02320</name>
</gene>
<evidence type="ECO:0000313" key="1">
    <source>
        <dbReference type="EMBL" id="NMO08670.1"/>
    </source>
</evidence>
<proteinExistence type="predicted"/>